<organism evidence="1 2">
    <name type="scientific">Paxillus rubicundulus Ve08.2h10</name>
    <dbReference type="NCBI Taxonomy" id="930991"/>
    <lineage>
        <taxon>Eukaryota</taxon>
        <taxon>Fungi</taxon>
        <taxon>Dikarya</taxon>
        <taxon>Basidiomycota</taxon>
        <taxon>Agaricomycotina</taxon>
        <taxon>Agaricomycetes</taxon>
        <taxon>Agaricomycetidae</taxon>
        <taxon>Boletales</taxon>
        <taxon>Paxilineae</taxon>
        <taxon>Paxillaceae</taxon>
        <taxon>Paxillus</taxon>
    </lineage>
</organism>
<dbReference type="EMBL" id="KN829202">
    <property type="protein sequence ID" value="KIK74058.1"/>
    <property type="molecule type" value="Genomic_DNA"/>
</dbReference>
<dbReference type="Proteomes" id="UP000054538">
    <property type="component" value="Unassembled WGS sequence"/>
</dbReference>
<sequence>MTPSLLTTLLTQSISLTLKKLAKQVAFEAAVAWLHMLALTILGDANNLIEEQDMGSDEWNVAMGAMAKANAGALAKGLTLRLPAAIIPGVQEADNTFGRIVLDAITQKEVANRLEAEAWARAGSPMAEDTVPPKLVHHTPAASESSWATTQSKMEVVFPRVKGKKHLRQDLGSDEVAAFPPQGMVVHQDPCTKCVGSTVPWHGLPGHTCQKCMGLKVNDQTGTFPQPVHTATPVASPSMQPQPSAGSNKEEEAVIMVQAGKGKAISAWVKGVTVDKGNFKEIMW</sequence>
<dbReference type="AlphaFoldDB" id="A0A0D0CF43"/>
<evidence type="ECO:0000313" key="1">
    <source>
        <dbReference type="EMBL" id="KIK74058.1"/>
    </source>
</evidence>
<keyword evidence="2" id="KW-1185">Reference proteome</keyword>
<reference evidence="2" key="2">
    <citation type="submission" date="2015-01" db="EMBL/GenBank/DDBJ databases">
        <title>Evolutionary Origins and Diversification of the Mycorrhizal Mutualists.</title>
        <authorList>
            <consortium name="DOE Joint Genome Institute"/>
            <consortium name="Mycorrhizal Genomics Consortium"/>
            <person name="Kohler A."/>
            <person name="Kuo A."/>
            <person name="Nagy L.G."/>
            <person name="Floudas D."/>
            <person name="Copeland A."/>
            <person name="Barry K.W."/>
            <person name="Cichocki N."/>
            <person name="Veneault-Fourrey C."/>
            <person name="LaButti K."/>
            <person name="Lindquist E.A."/>
            <person name="Lipzen A."/>
            <person name="Lundell T."/>
            <person name="Morin E."/>
            <person name="Murat C."/>
            <person name="Riley R."/>
            <person name="Ohm R."/>
            <person name="Sun H."/>
            <person name="Tunlid A."/>
            <person name="Henrissat B."/>
            <person name="Grigoriev I.V."/>
            <person name="Hibbett D.S."/>
            <person name="Martin F."/>
        </authorList>
    </citation>
    <scope>NUCLEOTIDE SEQUENCE [LARGE SCALE GENOMIC DNA]</scope>
    <source>
        <strain evidence="2">Ve08.2h10</strain>
    </source>
</reference>
<reference evidence="1 2" key="1">
    <citation type="submission" date="2014-04" db="EMBL/GenBank/DDBJ databases">
        <authorList>
            <consortium name="DOE Joint Genome Institute"/>
            <person name="Kuo A."/>
            <person name="Kohler A."/>
            <person name="Jargeat P."/>
            <person name="Nagy L.G."/>
            <person name="Floudas D."/>
            <person name="Copeland A."/>
            <person name="Barry K.W."/>
            <person name="Cichocki N."/>
            <person name="Veneault-Fourrey C."/>
            <person name="LaButti K."/>
            <person name="Lindquist E.A."/>
            <person name="Lipzen A."/>
            <person name="Lundell T."/>
            <person name="Morin E."/>
            <person name="Murat C."/>
            <person name="Sun H."/>
            <person name="Tunlid A."/>
            <person name="Henrissat B."/>
            <person name="Grigoriev I.V."/>
            <person name="Hibbett D.S."/>
            <person name="Martin F."/>
            <person name="Nordberg H.P."/>
            <person name="Cantor M.N."/>
            <person name="Hua S.X."/>
        </authorList>
    </citation>
    <scope>NUCLEOTIDE SEQUENCE [LARGE SCALE GENOMIC DNA]</scope>
    <source>
        <strain evidence="1 2">Ve08.2h10</strain>
    </source>
</reference>
<protein>
    <submittedName>
        <fullName evidence="1">Uncharacterized protein</fullName>
    </submittedName>
</protein>
<dbReference type="InParanoid" id="A0A0D0CF43"/>
<proteinExistence type="predicted"/>
<dbReference type="HOGENOM" id="CLU_075362_1_0_1"/>
<gene>
    <name evidence="1" type="ORF">PAXRUDRAFT_20258</name>
</gene>
<name>A0A0D0CF43_9AGAM</name>
<accession>A0A0D0CF43</accession>
<evidence type="ECO:0000313" key="2">
    <source>
        <dbReference type="Proteomes" id="UP000054538"/>
    </source>
</evidence>